<evidence type="ECO:0000313" key="1">
    <source>
        <dbReference type="EMBL" id="SMB94955.1"/>
    </source>
</evidence>
<reference evidence="1 2" key="1">
    <citation type="submission" date="2017-04" db="EMBL/GenBank/DDBJ databases">
        <authorList>
            <person name="Afonso C.L."/>
            <person name="Miller P.J."/>
            <person name="Scott M.A."/>
            <person name="Spackman E."/>
            <person name="Goraichik I."/>
            <person name="Dimitrov K.M."/>
            <person name="Suarez D.L."/>
            <person name="Swayne D.E."/>
        </authorList>
    </citation>
    <scope>NUCLEOTIDE SEQUENCE [LARGE SCALE GENOMIC DNA]</scope>
    <source>
        <strain evidence="1 2">ToBE</strain>
    </source>
</reference>
<evidence type="ECO:0000313" key="2">
    <source>
        <dbReference type="Proteomes" id="UP000192569"/>
    </source>
</evidence>
<name>A0A1W1VNJ5_9FIRM</name>
<organism evidence="1 2">
    <name type="scientific">Thermanaeromonas toyohensis ToBE</name>
    <dbReference type="NCBI Taxonomy" id="698762"/>
    <lineage>
        <taxon>Bacteria</taxon>
        <taxon>Bacillati</taxon>
        <taxon>Bacillota</taxon>
        <taxon>Clostridia</taxon>
        <taxon>Neomoorellales</taxon>
        <taxon>Neomoorellaceae</taxon>
        <taxon>Thermanaeromonas</taxon>
    </lineage>
</organism>
<protein>
    <submittedName>
        <fullName evidence="1">Uncharacterized protein</fullName>
    </submittedName>
</protein>
<dbReference type="AlphaFoldDB" id="A0A1W1VNJ5"/>
<dbReference type="EMBL" id="LT838272">
    <property type="protein sequence ID" value="SMB94955.1"/>
    <property type="molecule type" value="Genomic_DNA"/>
</dbReference>
<dbReference type="RefSeq" id="WP_157109788.1">
    <property type="nucleotide sequence ID" value="NZ_LT838272.1"/>
</dbReference>
<dbReference type="STRING" id="698762.SAMN00808754_1151"/>
<dbReference type="Proteomes" id="UP000192569">
    <property type="component" value="Chromosome I"/>
</dbReference>
<gene>
    <name evidence="1" type="ORF">SAMN00808754_1151</name>
</gene>
<keyword evidence="2" id="KW-1185">Reference proteome</keyword>
<accession>A0A1W1VNJ5</accession>
<sequence>MGNNSNQWGAMAQVFFGKETHDYESFEKLMEAIINKLREKAGCDD</sequence>
<proteinExistence type="predicted"/>